<gene>
    <name evidence="1" type="ORF">NU08_1327</name>
</gene>
<comment type="caution">
    <text evidence="1">The sequence shown here is derived from an EMBL/GenBank/DDBJ whole genome shotgun (WGS) entry which is preliminary data.</text>
</comment>
<evidence type="ECO:0000313" key="2">
    <source>
        <dbReference type="Proteomes" id="UP000290433"/>
    </source>
</evidence>
<proteinExistence type="predicted"/>
<dbReference type="PANTHER" id="PTHR38733">
    <property type="entry name" value="PROTEIN MCRC"/>
    <property type="match status" value="1"/>
</dbReference>
<dbReference type="OrthoDB" id="828100at2"/>
<accession>A0A444W1Y1</accession>
<organism evidence="1 2">
    <name type="scientific">Flavobacterium anhuiense</name>
    <dbReference type="NCBI Taxonomy" id="459526"/>
    <lineage>
        <taxon>Bacteria</taxon>
        <taxon>Pseudomonadati</taxon>
        <taxon>Bacteroidota</taxon>
        <taxon>Flavobacteriia</taxon>
        <taxon>Flavobacteriales</taxon>
        <taxon>Flavobacteriaceae</taxon>
        <taxon>Flavobacterium</taxon>
    </lineage>
</organism>
<sequence>MSILRIRENFVSSIHGLNSIINYEANWKPHLLNCLTNKTEFKIKCDKIDAEINCIELKKNGDDIHLNTSYLIGLDYLENNIPFVVEPKFEDDKKEFSINFYDILFKSLPFVKSTEDISDLYFVDFSKPTIEINQQDDYLTPILIIQFIIYLDKICHSGLQKGYYWVEENLDNKIKGKILVKNTVKFNHLKSNYTKTYCRYQEFGINTPENQFLKYTLHFCLSYLNQFKKLELVNNLESKLGFIKSSLQNVDLKLSLRNEILIKKNPLFPLYENALKLSNLILKRNSFNITNTTKNIVNTYPYWINMSKLFEIHVLRLLRTTFKEGIYFQKEYAGRIPDIIINQKDLKAIIDVKYKAYAEKLIEIEDIRQIAAYARMKPIFKELGLQAHEILDSIIIYPKVNSENLELNQEVLDKKIESNYYNIYALDVSIPTINKY</sequence>
<dbReference type="InterPro" id="IPR019292">
    <property type="entry name" value="McrC"/>
</dbReference>
<dbReference type="Proteomes" id="UP000290433">
    <property type="component" value="Unassembled WGS sequence"/>
</dbReference>
<dbReference type="RefSeq" id="WP_129746353.1">
    <property type="nucleotide sequence ID" value="NZ_JUIV01000003.1"/>
</dbReference>
<dbReference type="AlphaFoldDB" id="A0A444W1Y1"/>
<dbReference type="EMBL" id="JUIV01000003">
    <property type="protein sequence ID" value="RYJ39658.1"/>
    <property type="molecule type" value="Genomic_DNA"/>
</dbReference>
<dbReference type="Pfam" id="PF10117">
    <property type="entry name" value="McrBC"/>
    <property type="match status" value="1"/>
</dbReference>
<dbReference type="PANTHER" id="PTHR38733:SF1">
    <property type="entry name" value="TYPE IV METHYL-DIRECTED RESTRICTION ENZYME ECOKMCRBC"/>
    <property type="match status" value="1"/>
</dbReference>
<evidence type="ECO:0000313" key="1">
    <source>
        <dbReference type="EMBL" id="RYJ39658.1"/>
    </source>
</evidence>
<reference evidence="1 2" key="1">
    <citation type="submission" date="2014-12" db="EMBL/GenBank/DDBJ databases">
        <title>Genome sequence of Flavobacterium anhuiense RCM74.</title>
        <authorList>
            <person name="Kim J.F."/>
            <person name="Song J.Y."/>
            <person name="Kwak M.-J."/>
            <person name="Lee S.-W."/>
        </authorList>
    </citation>
    <scope>NUCLEOTIDE SEQUENCE [LARGE SCALE GENOMIC DNA]</scope>
    <source>
        <strain evidence="1 2">RCM74</strain>
    </source>
</reference>
<name>A0A444W1Y1_9FLAO</name>
<protein>
    <submittedName>
        <fullName evidence="1">McrBC 5-methylcytosine restriction system component-like protein</fullName>
    </submittedName>
</protein>